<dbReference type="InterPro" id="IPR000792">
    <property type="entry name" value="Tscrpt_reg_LuxR_C"/>
</dbReference>
<dbReference type="Gene3D" id="2.130.10.10">
    <property type="entry name" value="YVTN repeat-like/Quinoprotein amine dehydrogenase"/>
    <property type="match status" value="2"/>
</dbReference>
<dbReference type="InterPro" id="IPR016032">
    <property type="entry name" value="Sig_transdc_resp-reg_C-effctor"/>
</dbReference>
<dbReference type="Gene3D" id="1.10.10.10">
    <property type="entry name" value="Winged helix-like DNA-binding domain superfamily/Winged helix DNA-binding domain"/>
    <property type="match status" value="1"/>
</dbReference>
<reference evidence="3 4" key="1">
    <citation type="submission" date="2019-05" db="EMBL/GenBank/DDBJ databases">
        <title>Algicella ahnfeltiae gen. nov., sp. nov., a novel marine bacterium of the family Flavobacteriaceae isolated from a red alga.</title>
        <authorList>
            <person name="Nedashkovskaya O.I."/>
            <person name="Kukhlevskiy A.D."/>
            <person name="Kim S.-G."/>
            <person name="Zhukova N.V."/>
            <person name="Mikhailov V.V."/>
        </authorList>
    </citation>
    <scope>NUCLEOTIDE SEQUENCE [LARGE SCALE GENOMIC DNA]</scope>
    <source>
        <strain evidence="3 4">10Alg115</strain>
    </source>
</reference>
<dbReference type="RefSeq" id="WP_138949592.1">
    <property type="nucleotide sequence ID" value="NZ_CP040749.1"/>
</dbReference>
<keyword evidence="1" id="KW-0472">Membrane</keyword>
<proteinExistence type="predicted"/>
<dbReference type="AlphaFoldDB" id="A0A5B7TQX7"/>
<dbReference type="InterPro" id="IPR015943">
    <property type="entry name" value="WD40/YVTN_repeat-like_dom_sf"/>
</dbReference>
<dbReference type="Pfam" id="PF00196">
    <property type="entry name" value="GerE"/>
    <property type="match status" value="1"/>
</dbReference>
<dbReference type="EMBL" id="CP040749">
    <property type="protein sequence ID" value="QCX38700.1"/>
    <property type="molecule type" value="Genomic_DNA"/>
</dbReference>
<keyword evidence="1" id="KW-1133">Transmembrane helix</keyword>
<keyword evidence="4" id="KW-1185">Reference proteome</keyword>
<name>A0A5B7TQX7_9FLAO</name>
<gene>
    <name evidence="3" type="ORF">FF125_09730</name>
</gene>
<protein>
    <submittedName>
        <fullName evidence="3">Transcriptional regulator</fullName>
    </submittedName>
</protein>
<dbReference type="SUPFAM" id="SSF46894">
    <property type="entry name" value="C-terminal effector domain of the bipartite response regulators"/>
    <property type="match status" value="1"/>
</dbReference>
<dbReference type="GO" id="GO:0006355">
    <property type="term" value="P:regulation of DNA-templated transcription"/>
    <property type="evidence" value="ECO:0007669"/>
    <property type="project" value="InterPro"/>
</dbReference>
<evidence type="ECO:0000259" key="2">
    <source>
        <dbReference type="Pfam" id="PF00196"/>
    </source>
</evidence>
<sequence length="926" mass="107488">MRKSIYIFFILVNFFCTVLNAQFSPYFKNYSIADYNAGNQNWGLSKTANSQLYVANNSGLLTFDGIKWTLSEMPNKTVMRSVLHKEGRIYVGSYEEFGYWQKDEQGVLEYHSLSDLIKGQPFQDEEFWQITEWNDAIIFRSFFNIYIYKDDKIEIIHPPSTTISCHVVDNQFYVATLRHGVFSLKNNKLIPFITDEVLTEKKVSFITNYQNTSLLIGTALHGCFIYENKKLIPWQAPINTELKKYQLNNFSKNNDNFMFGTIQNGLYITNKKGEIEFQVNKENGLLNNTILGQTLTNDGKLWLGLNSGIAQIDMSSNLVFYNDSSGKLGAVYDIINFRNTTYIGSNTGLYYLDKENKLKFIAHSQGQVWDLKEINGQLFCGHNNGTYLVEHNKLKLISTHAGGWVIKKVPERQNIYVQGTYVGLVSYKKEGSTWQVKHLGATTNPFRFLVFENKSTAWAAHAYKGLYRIKFDVNYDSIVSIKNYSTKGLNSEYNVRVYKIKNDICFKTNEGWQKYEALRDSIVDAPILNNEFGKHAYVISEENENILSLKKELSIEFKSFNTINYQMIVTDEYLKNRLVIGYENISNFNDNQLALSLNDGFLITDTSKKVLNKKPLKPFIDNFKLNGKNRTLDHINNEDFKYKSNVSIGLTVDGAANHFFEYSFDTITPTKWIAIENEKIELNNLTEGDYTLYFRSNNSFKNPSEVISLNFNVSPPWYRAKTGYVLYMLLGLLIMAIFYFLHKGKIAKEQRLLQLDLEKKQAIILKEAEIENEKRLISIRNEGLKSEVKLKSKQLANNAMSLVKKNETLTNLKREFVLNRNSFDTELYQKLLKKIDGSLGQKDEWKIFEYNFNQVHEDFFIGLKKQFPKLTHKDLKLCAYIKMNMLTKEIAPLMNISERGVETHRYRLKKKLNLDKEDLQTFLKIY</sequence>
<dbReference type="KEGG" id="fbe:FF125_09730"/>
<accession>A0A5B7TQX7</accession>
<evidence type="ECO:0000313" key="4">
    <source>
        <dbReference type="Proteomes" id="UP000306229"/>
    </source>
</evidence>
<dbReference type="InterPro" id="IPR013783">
    <property type="entry name" value="Ig-like_fold"/>
</dbReference>
<dbReference type="Proteomes" id="UP000306229">
    <property type="component" value="Chromosome"/>
</dbReference>
<feature type="transmembrane region" description="Helical" evidence="1">
    <location>
        <begin position="724"/>
        <end position="741"/>
    </location>
</feature>
<feature type="domain" description="HTH luxR-type" evidence="2">
    <location>
        <begin position="870"/>
        <end position="914"/>
    </location>
</feature>
<organism evidence="3 4">
    <name type="scientific">Aureibaculum algae</name>
    <dbReference type="NCBI Taxonomy" id="2584122"/>
    <lineage>
        <taxon>Bacteria</taxon>
        <taxon>Pseudomonadati</taxon>
        <taxon>Bacteroidota</taxon>
        <taxon>Flavobacteriia</taxon>
        <taxon>Flavobacteriales</taxon>
        <taxon>Flavobacteriaceae</taxon>
        <taxon>Aureibaculum</taxon>
    </lineage>
</organism>
<dbReference type="GO" id="GO:0003677">
    <property type="term" value="F:DNA binding"/>
    <property type="evidence" value="ECO:0007669"/>
    <property type="project" value="InterPro"/>
</dbReference>
<dbReference type="InterPro" id="IPR036388">
    <property type="entry name" value="WH-like_DNA-bd_sf"/>
</dbReference>
<dbReference type="OrthoDB" id="1090267at2"/>
<keyword evidence="1" id="KW-0812">Transmembrane</keyword>
<evidence type="ECO:0000256" key="1">
    <source>
        <dbReference type="SAM" id="Phobius"/>
    </source>
</evidence>
<evidence type="ECO:0000313" key="3">
    <source>
        <dbReference type="EMBL" id="QCX38700.1"/>
    </source>
</evidence>
<dbReference type="Gene3D" id="2.60.40.10">
    <property type="entry name" value="Immunoglobulins"/>
    <property type="match status" value="1"/>
</dbReference>